<dbReference type="AlphaFoldDB" id="A0ABD6VK71"/>
<dbReference type="InterPro" id="IPR036526">
    <property type="entry name" value="C-N_Hydrolase_sf"/>
</dbReference>
<dbReference type="SUPFAM" id="SSF56317">
    <property type="entry name" value="Carbon-nitrogen hydrolase"/>
    <property type="match status" value="1"/>
</dbReference>
<organism evidence="2 3">
    <name type="scientific">Pectobacterium odoriferum</name>
    <dbReference type="NCBI Taxonomy" id="78398"/>
    <lineage>
        <taxon>Bacteria</taxon>
        <taxon>Pseudomonadati</taxon>
        <taxon>Pseudomonadota</taxon>
        <taxon>Gammaproteobacteria</taxon>
        <taxon>Enterobacterales</taxon>
        <taxon>Pectobacteriaceae</taxon>
        <taxon>Pectobacterium</taxon>
    </lineage>
</organism>
<dbReference type="EMBL" id="MTAO01000017">
    <property type="protein sequence ID" value="POE24205.1"/>
    <property type="molecule type" value="Genomic_DNA"/>
</dbReference>
<sequence length="984" mass="114661">MKIDTTHVKDAYIYLKGYAYHENLNLFLKQHIAEFELNNANLNIVFKILRDSINGENPHRNKEFKTWLKDIGYHLLPKLVERKEDYSQNENGNKNGLFISNVRDSEKYQVSKVNYFIKAPVEIHIIEILWCLFAGPALENVIGNDSYGNRMHPSALKYSTNTNGKKGQEVFKRYIDQYNQWRDQAIEVATDIAKNGDDVALLSLDLKSYFYHVDLDFEKISDEIKSHYKDDDSQAEIALKLNQLLEEIYSRYQRVISEKIKQTHIKCKGKKCLPIGLVSSAIIANWYLTAFDNTIGNDVRPAYYGRYVDDIIMVFKRPTFATANPIQSFIEQYLNNVLRISGIESEYIINVGDNQLPIQKNKLILQFFDKNHSRAGLEVFKQELDERSSAFKFLPSEHISKEMDRFAYDVLYDGSANKLRSIVGLAENETELAKYLSSHITAHRLCKLEKNNEILTQVKQFFKGQNALQFFRLWEKIYQYSVITRNYNFAYFFYKYINEEISKIDGIMPNSKRHSPTLTQKLHEDLILYSKLSLCITVGLFDIKKLGKNHEPYSIDADTFYTNKRDLNKLVIYGSDLHKFSWQFRFSNLIRHHLVAWPLANFSDQNSDLTIETNFVNNAGFKINKHKIKYSPRFIHFDEWQTFNLAKKINEKSNLNQWMSESIKEYKEKFMSNDFAVSFISKNEKKTKITKSHLNIFDNDTKEKIILAIANLQIDEKDIGSAIREDCKPNLSFERQEKLYSILNSALLEKADLLVMPEVAIPVSWLPFMVAFSRRNQIGLIFGLEHWVSDNVAYNLIIEALPFKVSDKYKSCVMTARIKNHYAPSELDLLESFRLTPGNNKLKPNAFYHKVSWRGMSFATYNCFELSDITHRVLFRSEIDLLFACVWNKDTNYYQHILESAVRDLHCYTVQANTSQYGGSCVLRPTKTESKTMLYVKGGENPCVLTTKLDIKELREFQYKSKPGAKDYFKHLPPGYDSDSVLKR</sequence>
<reference evidence="2 3" key="1">
    <citation type="submission" date="2017-01" db="EMBL/GenBank/DDBJ databases">
        <title>Comparative Genomics of 38 Pectobacterium strains comprising three species revealed the characteristics of Pectobacterium carotovorum.</title>
        <authorList>
            <person name="Xie H."/>
            <person name="Ma Y."/>
            <person name="Li X."/>
        </authorList>
    </citation>
    <scope>NUCLEOTIDE SEQUENCE [LARGE SCALE GENOMIC DNA]</scope>
    <source>
        <strain evidence="2 3">Q142</strain>
    </source>
</reference>
<protein>
    <recommendedName>
        <fullName evidence="1">Reverse transcriptase domain-containing protein</fullName>
    </recommendedName>
</protein>
<proteinExistence type="predicted"/>
<evidence type="ECO:0000259" key="1">
    <source>
        <dbReference type="Pfam" id="PF00078"/>
    </source>
</evidence>
<dbReference type="CDD" id="cd01646">
    <property type="entry name" value="RT_Bac_retron_I"/>
    <property type="match status" value="1"/>
</dbReference>
<dbReference type="Gene3D" id="3.60.110.10">
    <property type="entry name" value="Carbon-nitrogen hydrolase"/>
    <property type="match status" value="1"/>
</dbReference>
<feature type="domain" description="Reverse transcriptase" evidence="1">
    <location>
        <begin position="163"/>
        <end position="319"/>
    </location>
</feature>
<evidence type="ECO:0000313" key="3">
    <source>
        <dbReference type="Proteomes" id="UP000237274"/>
    </source>
</evidence>
<comment type="caution">
    <text evidence="2">The sequence shown here is derived from an EMBL/GenBank/DDBJ whole genome shotgun (WGS) entry which is preliminary data.</text>
</comment>
<accession>A0ABD6VK71</accession>
<dbReference type="Proteomes" id="UP000237274">
    <property type="component" value="Unassembled WGS sequence"/>
</dbReference>
<gene>
    <name evidence="2" type="ORF">BV926_18835</name>
</gene>
<evidence type="ECO:0000313" key="2">
    <source>
        <dbReference type="EMBL" id="POE24205.1"/>
    </source>
</evidence>
<dbReference type="InterPro" id="IPR000477">
    <property type="entry name" value="RT_dom"/>
</dbReference>
<name>A0ABD6VK71_9GAMM</name>
<dbReference type="Pfam" id="PF00078">
    <property type="entry name" value="RVT_1"/>
    <property type="match status" value="1"/>
</dbReference>
<dbReference type="RefSeq" id="WP_103162839.1">
    <property type="nucleotide sequence ID" value="NZ_MTAH01000018.1"/>
</dbReference>